<organism evidence="2 3">
    <name type="scientific">Lophiotrema nucula</name>
    <dbReference type="NCBI Taxonomy" id="690887"/>
    <lineage>
        <taxon>Eukaryota</taxon>
        <taxon>Fungi</taxon>
        <taxon>Dikarya</taxon>
        <taxon>Ascomycota</taxon>
        <taxon>Pezizomycotina</taxon>
        <taxon>Dothideomycetes</taxon>
        <taxon>Pleosporomycetidae</taxon>
        <taxon>Pleosporales</taxon>
        <taxon>Lophiotremataceae</taxon>
        <taxon>Lophiotrema</taxon>
    </lineage>
</organism>
<name>A0A6A5ZSF9_9PLEO</name>
<feature type="region of interest" description="Disordered" evidence="1">
    <location>
        <begin position="365"/>
        <end position="399"/>
    </location>
</feature>
<accession>A0A6A5ZSF9</accession>
<dbReference type="Proteomes" id="UP000799770">
    <property type="component" value="Unassembled WGS sequence"/>
</dbReference>
<dbReference type="AlphaFoldDB" id="A0A6A5ZSF9"/>
<feature type="compositionally biased region" description="Acidic residues" evidence="1">
    <location>
        <begin position="369"/>
        <end position="390"/>
    </location>
</feature>
<protein>
    <submittedName>
        <fullName evidence="2">Uncharacterized protein</fullName>
    </submittedName>
</protein>
<keyword evidence="3" id="KW-1185">Reference proteome</keyword>
<evidence type="ECO:0000313" key="2">
    <source>
        <dbReference type="EMBL" id="KAF2122196.1"/>
    </source>
</evidence>
<evidence type="ECO:0000256" key="1">
    <source>
        <dbReference type="SAM" id="MobiDB-lite"/>
    </source>
</evidence>
<proteinExistence type="predicted"/>
<reference evidence="2" key="1">
    <citation type="journal article" date="2020" name="Stud. Mycol.">
        <title>101 Dothideomycetes genomes: a test case for predicting lifestyles and emergence of pathogens.</title>
        <authorList>
            <person name="Haridas S."/>
            <person name="Albert R."/>
            <person name="Binder M."/>
            <person name="Bloem J."/>
            <person name="Labutti K."/>
            <person name="Salamov A."/>
            <person name="Andreopoulos B."/>
            <person name="Baker S."/>
            <person name="Barry K."/>
            <person name="Bills G."/>
            <person name="Bluhm B."/>
            <person name="Cannon C."/>
            <person name="Castanera R."/>
            <person name="Culley D."/>
            <person name="Daum C."/>
            <person name="Ezra D."/>
            <person name="Gonzalez J."/>
            <person name="Henrissat B."/>
            <person name="Kuo A."/>
            <person name="Liang C."/>
            <person name="Lipzen A."/>
            <person name="Lutzoni F."/>
            <person name="Magnuson J."/>
            <person name="Mondo S."/>
            <person name="Nolan M."/>
            <person name="Ohm R."/>
            <person name="Pangilinan J."/>
            <person name="Park H.-J."/>
            <person name="Ramirez L."/>
            <person name="Alfaro M."/>
            <person name="Sun H."/>
            <person name="Tritt A."/>
            <person name="Yoshinaga Y."/>
            <person name="Zwiers L.-H."/>
            <person name="Turgeon B."/>
            <person name="Goodwin S."/>
            <person name="Spatafora J."/>
            <person name="Crous P."/>
            <person name="Grigoriev I."/>
        </authorList>
    </citation>
    <scope>NUCLEOTIDE SEQUENCE</scope>
    <source>
        <strain evidence="2">CBS 627.86</strain>
    </source>
</reference>
<dbReference type="OrthoDB" id="3440338at2759"/>
<evidence type="ECO:0000313" key="3">
    <source>
        <dbReference type="Proteomes" id="UP000799770"/>
    </source>
</evidence>
<gene>
    <name evidence="2" type="ORF">BDV96DRAFT_483320</name>
</gene>
<sequence>MVTTRSRAYNQHSGVEAETLTDIRRRWSSYLHAQNYHALILEVLSQELKKYTNSTVIFPTSLSKIMRECFLILASAPRIFAAAVDGVLTHQFPINQDLQVEYEQIQERAHVQPSIYIHLLASPSGIAPTPNQYMTIRSHILKYLSTAPEDREPAFLIDNISHPPTSISAINNGYRKYLHTATTRRSPRREETMLTFCAGIERRFSETPPGERDTPLAHPPGECGYALNSHVRLAQHRKHVSSNYVMNLVSDICAYLHASGEFQQRFSMHPYIIYLIFRPSQVAIAEMFCSGLLQVYVENGGGFNYYPAGLSTWSKWRVAGEVWREHERYVRATSGLEGNLKRQRERVEGYALGLEEGVAEVVREALESGSEEEDGDDGEWVPEDGDGDVEEVTRRLERL</sequence>
<dbReference type="EMBL" id="ML977311">
    <property type="protein sequence ID" value="KAF2122196.1"/>
    <property type="molecule type" value="Genomic_DNA"/>
</dbReference>